<name>A0A4Y1R5J9_PRUDU</name>
<sequence length="100" mass="11167">MMPVYTGLTMARRLEFSSEWDKLTINRELKLPVGMDNLPVIMLEGKYICMLEIRIGKDSQKVNGTAKVGGLEDAAPSNDDMEEYGDKSNPLCYIEAMFGA</sequence>
<organism evidence="1">
    <name type="scientific">Prunus dulcis</name>
    <name type="common">Almond</name>
    <name type="synonym">Amygdalus dulcis</name>
    <dbReference type="NCBI Taxonomy" id="3755"/>
    <lineage>
        <taxon>Eukaryota</taxon>
        <taxon>Viridiplantae</taxon>
        <taxon>Streptophyta</taxon>
        <taxon>Embryophyta</taxon>
        <taxon>Tracheophyta</taxon>
        <taxon>Spermatophyta</taxon>
        <taxon>Magnoliopsida</taxon>
        <taxon>eudicotyledons</taxon>
        <taxon>Gunneridae</taxon>
        <taxon>Pentapetalae</taxon>
        <taxon>rosids</taxon>
        <taxon>fabids</taxon>
        <taxon>Rosales</taxon>
        <taxon>Rosaceae</taxon>
        <taxon>Amygdaloideae</taxon>
        <taxon>Amygdaleae</taxon>
        <taxon>Prunus</taxon>
    </lineage>
</organism>
<evidence type="ECO:0000313" key="1">
    <source>
        <dbReference type="EMBL" id="BBG99381.1"/>
    </source>
</evidence>
<reference evidence="1" key="1">
    <citation type="journal article" date="2019" name="Science">
        <title>Mutation of a bHLH transcription factor allowed almond domestication.</title>
        <authorList>
            <person name="Sanchez-Perez R."/>
            <person name="Pavan S."/>
            <person name="Mazzeo R."/>
            <person name="Moldovan C."/>
            <person name="Aiese Cigliano R."/>
            <person name="Del Cueto J."/>
            <person name="Ricciardi F."/>
            <person name="Lotti C."/>
            <person name="Ricciardi L."/>
            <person name="Dicenta F."/>
            <person name="Lopez-Marques R.L."/>
            <person name="Lindberg Moller B."/>
        </authorList>
    </citation>
    <scope>NUCLEOTIDE SEQUENCE</scope>
</reference>
<protein>
    <submittedName>
        <fullName evidence="1">General regulatory factor 12</fullName>
    </submittedName>
</protein>
<dbReference type="AlphaFoldDB" id="A0A4Y1R5J9"/>
<gene>
    <name evidence="1" type="ORF">Prudu_009051</name>
</gene>
<dbReference type="EMBL" id="AP019299">
    <property type="protein sequence ID" value="BBG99381.1"/>
    <property type="molecule type" value="Genomic_DNA"/>
</dbReference>
<accession>A0A4Y1R5J9</accession>
<proteinExistence type="predicted"/>